<protein>
    <submittedName>
        <fullName evidence="1">Uncharacterized protein</fullName>
    </submittedName>
</protein>
<evidence type="ECO:0000313" key="2">
    <source>
        <dbReference type="Proteomes" id="UP001174932"/>
    </source>
</evidence>
<reference evidence="1" key="1">
    <citation type="journal article" date="2015" name="Int. J. Syst. Evol. Microbiol.">
        <title>Rhizobium alvei sp. nov., isolated from a freshwater river.</title>
        <authorList>
            <person name="Sheu S.Y."/>
            <person name="Huang H.W."/>
            <person name="Young C.C."/>
            <person name="Chen W.M."/>
        </authorList>
    </citation>
    <scope>NUCLEOTIDE SEQUENCE</scope>
    <source>
        <strain evidence="1">TNR-22</strain>
    </source>
</reference>
<name>A0ABT8YHL0_9HYPH</name>
<organism evidence="1 2">
    <name type="scientific">Rhizobium alvei</name>
    <dbReference type="NCBI Taxonomy" id="1132659"/>
    <lineage>
        <taxon>Bacteria</taxon>
        <taxon>Pseudomonadati</taxon>
        <taxon>Pseudomonadota</taxon>
        <taxon>Alphaproteobacteria</taxon>
        <taxon>Hyphomicrobiales</taxon>
        <taxon>Rhizobiaceae</taxon>
        <taxon>Rhizobium/Agrobacterium group</taxon>
        <taxon>Rhizobium</taxon>
    </lineage>
</organism>
<evidence type="ECO:0000313" key="1">
    <source>
        <dbReference type="EMBL" id="MDO6962740.1"/>
    </source>
</evidence>
<dbReference type="Proteomes" id="UP001174932">
    <property type="component" value="Unassembled WGS sequence"/>
</dbReference>
<reference evidence="1" key="2">
    <citation type="submission" date="2023-07" db="EMBL/GenBank/DDBJ databases">
        <authorList>
            <person name="Shen H."/>
        </authorList>
    </citation>
    <scope>NUCLEOTIDE SEQUENCE</scope>
    <source>
        <strain evidence="1">TNR-22</strain>
    </source>
</reference>
<dbReference type="EMBL" id="JAUOZU010000001">
    <property type="protein sequence ID" value="MDO6962740.1"/>
    <property type="molecule type" value="Genomic_DNA"/>
</dbReference>
<sequence length="150" mass="17016">MQEFETRSVRMETMQLLRVQAPCEDVERIMRGVVAITPLVIGHYDSNAFQSSAGTERYRPLDGAAAGAEPGVRLRPGVVELSFELPCDRLLVEQVVETIFQLHSYQEPVIRLETILASRSKNLDDSANPNRWWNTTGDWMQRRPDRTAGT</sequence>
<dbReference type="RefSeq" id="WP_304374617.1">
    <property type="nucleotide sequence ID" value="NZ_JAUOZU010000001.1"/>
</dbReference>
<dbReference type="Gene3D" id="3.30.70.120">
    <property type="match status" value="1"/>
</dbReference>
<proteinExistence type="predicted"/>
<accession>A0ABT8YHL0</accession>
<dbReference type="InterPro" id="IPR036069">
    <property type="entry name" value="DUF34/NIF3_sf"/>
</dbReference>
<comment type="caution">
    <text evidence="1">The sequence shown here is derived from an EMBL/GenBank/DDBJ whole genome shotgun (WGS) entry which is preliminary data.</text>
</comment>
<dbReference type="SUPFAM" id="SSF102705">
    <property type="entry name" value="NIF3 (NGG1p interacting factor 3)-like"/>
    <property type="match status" value="1"/>
</dbReference>
<gene>
    <name evidence="1" type="ORF">Q4481_02155</name>
</gene>
<dbReference type="InterPro" id="IPR015867">
    <property type="entry name" value="N-reg_PII/ATP_PRibTrfase_C"/>
</dbReference>
<keyword evidence="2" id="KW-1185">Reference proteome</keyword>